<accession>A0A840XS04</accession>
<dbReference type="EMBL" id="JACIJE010000008">
    <property type="protein sequence ID" value="MBB5690706.1"/>
    <property type="molecule type" value="Genomic_DNA"/>
</dbReference>
<feature type="transmembrane region" description="Helical" evidence="1">
    <location>
        <begin position="76"/>
        <end position="93"/>
    </location>
</feature>
<proteinExistence type="predicted"/>
<gene>
    <name evidence="2" type="ORF">FHS88_002846</name>
</gene>
<organism evidence="2 3">
    <name type="scientific">Neoroseomonas alkaliterrae</name>
    <dbReference type="NCBI Taxonomy" id="1452450"/>
    <lineage>
        <taxon>Bacteria</taxon>
        <taxon>Pseudomonadati</taxon>
        <taxon>Pseudomonadota</taxon>
        <taxon>Alphaproteobacteria</taxon>
        <taxon>Acetobacterales</taxon>
        <taxon>Acetobacteraceae</taxon>
        <taxon>Neoroseomonas</taxon>
    </lineage>
</organism>
<dbReference type="RefSeq" id="WP_184485790.1">
    <property type="nucleotide sequence ID" value="NZ_JAAEDJ010000017.1"/>
</dbReference>
<evidence type="ECO:0000256" key="1">
    <source>
        <dbReference type="SAM" id="Phobius"/>
    </source>
</evidence>
<evidence type="ECO:0000313" key="2">
    <source>
        <dbReference type="EMBL" id="MBB5690706.1"/>
    </source>
</evidence>
<keyword evidence="1" id="KW-0812">Transmembrane</keyword>
<keyword evidence="1" id="KW-0472">Membrane</keyword>
<feature type="transmembrane region" description="Helical" evidence="1">
    <location>
        <begin position="99"/>
        <end position="124"/>
    </location>
</feature>
<keyword evidence="1" id="KW-1133">Transmembrane helix</keyword>
<evidence type="ECO:0008006" key="4">
    <source>
        <dbReference type="Google" id="ProtNLM"/>
    </source>
</evidence>
<dbReference type="AlphaFoldDB" id="A0A840XS04"/>
<name>A0A840XS04_9PROT</name>
<feature type="transmembrane region" description="Helical" evidence="1">
    <location>
        <begin position="7"/>
        <end position="28"/>
    </location>
</feature>
<comment type="caution">
    <text evidence="2">The sequence shown here is derived from an EMBL/GenBank/DDBJ whole genome shotgun (WGS) entry which is preliminary data.</text>
</comment>
<protein>
    <recommendedName>
        <fullName evidence="4">Major facilitator superfamily (MFS) profile domain-containing protein</fullName>
    </recommendedName>
</protein>
<keyword evidence="3" id="KW-1185">Reference proteome</keyword>
<reference evidence="2 3" key="1">
    <citation type="submission" date="2020-08" db="EMBL/GenBank/DDBJ databases">
        <title>Genomic Encyclopedia of Type Strains, Phase IV (KMG-IV): sequencing the most valuable type-strain genomes for metagenomic binning, comparative biology and taxonomic classification.</title>
        <authorList>
            <person name="Goeker M."/>
        </authorList>
    </citation>
    <scope>NUCLEOTIDE SEQUENCE [LARGE SCALE GENOMIC DNA]</scope>
    <source>
        <strain evidence="2 3">DSM 25895</strain>
    </source>
</reference>
<dbReference type="Proteomes" id="UP000562254">
    <property type="component" value="Unassembled WGS sequence"/>
</dbReference>
<sequence>MSPALRAGIVYGAAAFGCGFVLGPLRVLVLEPRLGPLGAVAVEAVPMLLALALLAPWIARAHGLGEDGGARLRMGLWALALVLVLEALLSIVLGRLGAWVAGFATAAGLVGLALLAALALMPLLRR</sequence>
<dbReference type="PROSITE" id="PS51257">
    <property type="entry name" value="PROKAR_LIPOPROTEIN"/>
    <property type="match status" value="1"/>
</dbReference>
<feature type="transmembrane region" description="Helical" evidence="1">
    <location>
        <begin position="34"/>
        <end position="55"/>
    </location>
</feature>
<evidence type="ECO:0000313" key="3">
    <source>
        <dbReference type="Proteomes" id="UP000562254"/>
    </source>
</evidence>